<dbReference type="InterPro" id="IPR002350">
    <property type="entry name" value="Kazal_dom"/>
</dbReference>
<accession>A0A9X0CZG9</accession>
<protein>
    <submittedName>
        <fullName evidence="3">Cartilage matrix protein</fullName>
    </submittedName>
</protein>
<evidence type="ECO:0000259" key="2">
    <source>
        <dbReference type="PROSITE" id="PS51465"/>
    </source>
</evidence>
<dbReference type="SUPFAM" id="SSF53300">
    <property type="entry name" value="vWA-like"/>
    <property type="match status" value="3"/>
</dbReference>
<sequence>MAVVITDGKQTTDGNYTRLSEASQGMKNKGVIVYALGVGSGADRAELEEIASRTGYVSISPSFKDLLNISSAIRRLFCNVPTQAPPTTTPLPDPCKTEGCNAPYNVGCRVVNNTAQCICPTCPNILKPVCASDDVQDLSTCHLRQQACGMDIDVNVAKQAPCDKECHAIVDIAFIIDSSGSIGRTNWERMKRFIKALVSKLDVSPSATHIAAVSYSSYPEVVIRFKDVQGTDRGNRVLDAMRWQRGLTYTDRALLLADNVLFQTSEGMRPNVAKLAIVITDGKQTTTSSYTRLSEASRGMKNKGVIVYAVGVGSGADRAELQEIASGSEYVFTSASFKELQNIAPGIRKRLCEVPIQAPKVTPTPMPDPCQTTGCSTPFNLGCRVVDNKAQCICPTCPTIRSPVCASDEVQDLSECHLKSQACVGNITVSVAKQGPCDKECLSAVDIAFIVDSSGSIGRSNWERMKRFLKALVSKLDVSSSATHVAVVSYSTYPQVVMRFRNFQGTDHINRVLDAMRWQRGFTYTDKALQLADSDLFQTTNGMRLKEPKLAIVITDGKQTTTQSYTRLSEASRGMKNKGVIVYAVGVGSGANRTELQEIASGSEYVYTSASFKELQNIAPGIRKRLCEGEVYIETFIALTSVLEIVRWKDVFNVDDLQSGAVPTELCSQHIGSRSKSEFIIMLPVG</sequence>
<evidence type="ECO:0000259" key="1">
    <source>
        <dbReference type="PROSITE" id="PS50234"/>
    </source>
</evidence>
<proteinExistence type="predicted"/>
<evidence type="ECO:0000313" key="4">
    <source>
        <dbReference type="Proteomes" id="UP001163046"/>
    </source>
</evidence>
<name>A0A9X0CZG9_9CNID</name>
<dbReference type="EMBL" id="MU826354">
    <property type="protein sequence ID" value="KAJ7380113.1"/>
    <property type="molecule type" value="Genomic_DNA"/>
</dbReference>
<dbReference type="CDD" id="cd00104">
    <property type="entry name" value="KAZAL_FS"/>
    <property type="match status" value="2"/>
</dbReference>
<feature type="domain" description="VWFA" evidence="1">
    <location>
        <begin position="171"/>
        <end position="351"/>
    </location>
</feature>
<dbReference type="PANTHER" id="PTHR24020">
    <property type="entry name" value="COLLAGEN ALPHA"/>
    <property type="match status" value="1"/>
</dbReference>
<dbReference type="SMART" id="SM00280">
    <property type="entry name" value="KAZAL"/>
    <property type="match status" value="2"/>
</dbReference>
<comment type="caution">
    <text evidence="3">The sequence shown here is derived from an EMBL/GenBank/DDBJ whole genome shotgun (WGS) entry which is preliminary data.</text>
</comment>
<feature type="domain" description="Kazal-like" evidence="2">
    <location>
        <begin position="118"/>
        <end position="164"/>
    </location>
</feature>
<dbReference type="CDD" id="cd01450">
    <property type="entry name" value="vWFA_subfamily_ECM"/>
    <property type="match status" value="2"/>
</dbReference>
<organism evidence="3 4">
    <name type="scientific">Desmophyllum pertusum</name>
    <dbReference type="NCBI Taxonomy" id="174260"/>
    <lineage>
        <taxon>Eukaryota</taxon>
        <taxon>Metazoa</taxon>
        <taxon>Cnidaria</taxon>
        <taxon>Anthozoa</taxon>
        <taxon>Hexacorallia</taxon>
        <taxon>Scleractinia</taxon>
        <taxon>Caryophylliina</taxon>
        <taxon>Caryophylliidae</taxon>
        <taxon>Desmophyllum</taxon>
    </lineage>
</organism>
<dbReference type="InterPro" id="IPR002035">
    <property type="entry name" value="VWF_A"/>
</dbReference>
<dbReference type="Pfam" id="PF00092">
    <property type="entry name" value="VWA"/>
    <property type="match status" value="3"/>
</dbReference>
<dbReference type="SUPFAM" id="SSF100895">
    <property type="entry name" value="Kazal-type serine protease inhibitors"/>
    <property type="match status" value="2"/>
</dbReference>
<dbReference type="CDD" id="cd00198">
    <property type="entry name" value="vWFA"/>
    <property type="match status" value="1"/>
</dbReference>
<dbReference type="AlphaFoldDB" id="A0A9X0CZG9"/>
<dbReference type="PROSITE" id="PS51465">
    <property type="entry name" value="KAZAL_2"/>
    <property type="match status" value="2"/>
</dbReference>
<dbReference type="SMART" id="SM00327">
    <property type="entry name" value="VWA"/>
    <property type="match status" value="2"/>
</dbReference>
<feature type="domain" description="VWFA" evidence="1">
    <location>
        <begin position="446"/>
        <end position="626"/>
    </location>
</feature>
<dbReference type="PRINTS" id="PR00453">
    <property type="entry name" value="VWFADOMAIN"/>
</dbReference>
<dbReference type="Pfam" id="PF07648">
    <property type="entry name" value="Kazal_2"/>
    <property type="match status" value="2"/>
</dbReference>
<feature type="domain" description="VWFA" evidence="1">
    <location>
        <begin position="1"/>
        <end position="73"/>
    </location>
</feature>
<dbReference type="OrthoDB" id="5978196at2759"/>
<keyword evidence="4" id="KW-1185">Reference proteome</keyword>
<dbReference type="Gene3D" id="3.40.50.410">
    <property type="entry name" value="von Willebrand factor, type A domain"/>
    <property type="match status" value="3"/>
</dbReference>
<feature type="domain" description="Kazal-like" evidence="2">
    <location>
        <begin position="393"/>
        <end position="439"/>
    </location>
</feature>
<dbReference type="Proteomes" id="UP001163046">
    <property type="component" value="Unassembled WGS sequence"/>
</dbReference>
<dbReference type="InterPro" id="IPR050525">
    <property type="entry name" value="ECM_Assembly_Org"/>
</dbReference>
<dbReference type="PANTHER" id="PTHR24020:SF20">
    <property type="entry name" value="PH DOMAIN-CONTAINING PROTEIN"/>
    <property type="match status" value="1"/>
</dbReference>
<gene>
    <name evidence="3" type="primary">MATN1_2</name>
    <name evidence="3" type="ORF">OS493_010824</name>
</gene>
<dbReference type="Gene3D" id="3.30.60.30">
    <property type="match status" value="2"/>
</dbReference>
<reference evidence="3" key="1">
    <citation type="submission" date="2023-01" db="EMBL/GenBank/DDBJ databases">
        <title>Genome assembly of the deep-sea coral Lophelia pertusa.</title>
        <authorList>
            <person name="Herrera S."/>
            <person name="Cordes E."/>
        </authorList>
    </citation>
    <scope>NUCLEOTIDE SEQUENCE</scope>
    <source>
        <strain evidence="3">USNM1676648</strain>
        <tissue evidence="3">Polyp</tissue>
    </source>
</reference>
<dbReference type="InterPro" id="IPR036465">
    <property type="entry name" value="vWFA_dom_sf"/>
</dbReference>
<evidence type="ECO:0000313" key="3">
    <source>
        <dbReference type="EMBL" id="KAJ7380113.1"/>
    </source>
</evidence>
<dbReference type="InterPro" id="IPR036058">
    <property type="entry name" value="Kazal_dom_sf"/>
</dbReference>
<dbReference type="PROSITE" id="PS50234">
    <property type="entry name" value="VWFA"/>
    <property type="match status" value="3"/>
</dbReference>